<accession>A0A0C9UV18</accession>
<organism evidence="1 2">
    <name type="scientific">Sphaerobolus stellatus (strain SS14)</name>
    <dbReference type="NCBI Taxonomy" id="990650"/>
    <lineage>
        <taxon>Eukaryota</taxon>
        <taxon>Fungi</taxon>
        <taxon>Dikarya</taxon>
        <taxon>Basidiomycota</taxon>
        <taxon>Agaricomycotina</taxon>
        <taxon>Agaricomycetes</taxon>
        <taxon>Phallomycetidae</taxon>
        <taxon>Geastrales</taxon>
        <taxon>Sphaerobolaceae</taxon>
        <taxon>Sphaerobolus</taxon>
    </lineage>
</organism>
<dbReference type="AlphaFoldDB" id="A0A0C9UV18"/>
<proteinExistence type="predicted"/>
<dbReference type="Proteomes" id="UP000054279">
    <property type="component" value="Unassembled WGS sequence"/>
</dbReference>
<protein>
    <submittedName>
        <fullName evidence="1">Unplaced genomic scaffold SPHSTscaffold_142, whole genome shotgun sequence</fullName>
    </submittedName>
</protein>
<dbReference type="HOGENOM" id="CLU_678209_0_0_1"/>
<reference evidence="1 2" key="1">
    <citation type="submission" date="2014-06" db="EMBL/GenBank/DDBJ databases">
        <title>Evolutionary Origins and Diversification of the Mycorrhizal Mutualists.</title>
        <authorList>
            <consortium name="DOE Joint Genome Institute"/>
            <consortium name="Mycorrhizal Genomics Consortium"/>
            <person name="Kohler A."/>
            <person name="Kuo A."/>
            <person name="Nagy L.G."/>
            <person name="Floudas D."/>
            <person name="Copeland A."/>
            <person name="Barry K.W."/>
            <person name="Cichocki N."/>
            <person name="Veneault-Fourrey C."/>
            <person name="LaButti K."/>
            <person name="Lindquist E.A."/>
            <person name="Lipzen A."/>
            <person name="Lundell T."/>
            <person name="Morin E."/>
            <person name="Murat C."/>
            <person name="Riley R."/>
            <person name="Ohm R."/>
            <person name="Sun H."/>
            <person name="Tunlid A."/>
            <person name="Henrissat B."/>
            <person name="Grigoriev I.V."/>
            <person name="Hibbett D.S."/>
            <person name="Martin F."/>
        </authorList>
    </citation>
    <scope>NUCLEOTIDE SEQUENCE [LARGE SCALE GENOMIC DNA]</scope>
    <source>
        <strain evidence="1 2">SS14</strain>
    </source>
</reference>
<evidence type="ECO:0000313" key="2">
    <source>
        <dbReference type="Proteomes" id="UP000054279"/>
    </source>
</evidence>
<evidence type="ECO:0000313" key="1">
    <source>
        <dbReference type="EMBL" id="KIJ33112.1"/>
    </source>
</evidence>
<dbReference type="EMBL" id="KN837217">
    <property type="protein sequence ID" value="KIJ33112.1"/>
    <property type="molecule type" value="Genomic_DNA"/>
</dbReference>
<keyword evidence="2" id="KW-1185">Reference proteome</keyword>
<sequence length="406" mass="46388">MPISDRRIRTCQRIFWIPQLHTLPSPYPTITLLVQFSSHFASRQVGGTLKPQFTLSLTANTTQLSQPHNNLSIIKTNGMALPCTVFDPETIKPLLKTILKSCQKDPSDHKNKNQWLVNWDKHWVEHQICLTFKQWINAGCIASLDQMLFTAKPNPLPHEFPIYGPVFHPPTPSYAAMRTSMSPRVSPWAKLNDKYCVGANPSKYLINPVHVVLAALYHDFGLEKCPEDGCTEKIIPRGTCSTGPRTVYGLEYNITGFEYQCKTHSTFTTTSPKKLKVVFTNGWQADEIPHFYKRSGCTHGFYCFIMEFRTSYSVGELHEHITQLHLQRMFTQQWEWLLQANCEKARGALKTLASYPSHLTCATLSALDAIIPPGRTEEKNTMKWSKEERELELNAVPSEWFIWASL</sequence>
<name>A0A0C9UV18_SPHS4</name>
<gene>
    <name evidence="1" type="ORF">M422DRAFT_52567</name>
</gene>